<keyword evidence="5 6" id="KW-0472">Membrane</keyword>
<evidence type="ECO:0000256" key="5">
    <source>
        <dbReference type="ARBA" id="ARBA00023136"/>
    </source>
</evidence>
<protein>
    <recommendedName>
        <fullName evidence="7">Type II secretion system protein GspF domain-containing protein</fullName>
    </recommendedName>
</protein>
<dbReference type="InterPro" id="IPR018076">
    <property type="entry name" value="T2SS_GspF_dom"/>
</dbReference>
<sequence length="302" mass="34054">MIWSLLIGLSVVLLLLYWQKPSDPLAFIRMDDESKQQKTTSAVNMSALADEPFKARVKNGVNNFKVRVGARFRLKVAAFLLLTVVLAWFCQPYLSEVPLVVLWLLIFVVCSLVVVRGLQVYERKQFDASFPNALNMLSGAVSSGESLMHAIIFVGDSLQGVVGKEFKLMGQRLSMGQAPDEVLAKSCHRFPYAPFYFFVITLRANINRGGQLKEIIRNLNQVMFNSEALQKKKKALTSEARMSARIVAAIPICFLVMMKYMSPDNYDFVMNDPAGQPVFYYVLISEMIGLGIIWMLMKRVQG</sequence>
<comment type="caution">
    <text evidence="8">The sequence shown here is derived from an EMBL/GenBank/DDBJ whole genome shotgun (WGS) entry which is preliminary data.</text>
</comment>
<gene>
    <name evidence="8" type="ORF">GZ77_07510</name>
</gene>
<feature type="domain" description="Type II secretion system protein GspF" evidence="7">
    <location>
        <begin position="134"/>
        <end position="258"/>
    </location>
</feature>
<dbReference type="Proteomes" id="UP000028006">
    <property type="component" value="Unassembled WGS sequence"/>
</dbReference>
<reference evidence="8 9" key="1">
    <citation type="submission" date="2014-06" db="EMBL/GenBank/DDBJ databases">
        <title>Whole Genome Sequences of Three Symbiotic Endozoicomonas Bacteria.</title>
        <authorList>
            <person name="Neave M.J."/>
            <person name="Apprill A."/>
            <person name="Voolstra C.R."/>
        </authorList>
    </citation>
    <scope>NUCLEOTIDE SEQUENCE [LARGE SCALE GENOMIC DNA]</scope>
    <source>
        <strain evidence="8 9">LMG 24815</strain>
    </source>
</reference>
<comment type="subcellular location">
    <subcellularLocation>
        <location evidence="1">Cell membrane</location>
        <topology evidence="1">Multi-pass membrane protein</topology>
    </subcellularLocation>
</comment>
<evidence type="ECO:0000313" key="9">
    <source>
        <dbReference type="Proteomes" id="UP000028006"/>
    </source>
</evidence>
<keyword evidence="4 6" id="KW-1133">Transmembrane helix</keyword>
<dbReference type="PANTHER" id="PTHR35007">
    <property type="entry name" value="INTEGRAL MEMBRANE PROTEIN-RELATED"/>
    <property type="match status" value="1"/>
</dbReference>
<organism evidence="8 9">
    <name type="scientific">Endozoicomonas montiporae</name>
    <dbReference type="NCBI Taxonomy" id="1027273"/>
    <lineage>
        <taxon>Bacteria</taxon>
        <taxon>Pseudomonadati</taxon>
        <taxon>Pseudomonadota</taxon>
        <taxon>Gammaproteobacteria</taxon>
        <taxon>Oceanospirillales</taxon>
        <taxon>Endozoicomonadaceae</taxon>
        <taxon>Endozoicomonas</taxon>
    </lineage>
</organism>
<dbReference type="Pfam" id="PF00482">
    <property type="entry name" value="T2SSF"/>
    <property type="match status" value="1"/>
</dbReference>
<evidence type="ECO:0000256" key="3">
    <source>
        <dbReference type="ARBA" id="ARBA00022692"/>
    </source>
</evidence>
<dbReference type="AlphaFoldDB" id="A0A081N731"/>
<dbReference type="eggNOG" id="COG4965">
    <property type="taxonomic scope" value="Bacteria"/>
</dbReference>
<feature type="transmembrane region" description="Helical" evidence="6">
    <location>
        <begin position="74"/>
        <end position="94"/>
    </location>
</feature>
<proteinExistence type="predicted"/>
<evidence type="ECO:0000259" key="7">
    <source>
        <dbReference type="Pfam" id="PF00482"/>
    </source>
</evidence>
<evidence type="ECO:0000256" key="2">
    <source>
        <dbReference type="ARBA" id="ARBA00022475"/>
    </source>
</evidence>
<keyword evidence="9" id="KW-1185">Reference proteome</keyword>
<dbReference type="RefSeq" id="WP_034874055.1">
    <property type="nucleotide sequence ID" value="NZ_JOKG01000002.1"/>
</dbReference>
<feature type="transmembrane region" description="Helical" evidence="6">
    <location>
        <begin position="242"/>
        <end position="258"/>
    </location>
</feature>
<feature type="transmembrane region" description="Helical" evidence="6">
    <location>
        <begin position="100"/>
        <end position="118"/>
    </location>
</feature>
<accession>A0A081N731</accession>
<dbReference type="GO" id="GO:0005886">
    <property type="term" value="C:plasma membrane"/>
    <property type="evidence" value="ECO:0007669"/>
    <property type="project" value="UniProtKB-SubCell"/>
</dbReference>
<evidence type="ECO:0000313" key="8">
    <source>
        <dbReference type="EMBL" id="KEQ14254.1"/>
    </source>
</evidence>
<keyword evidence="2" id="KW-1003">Cell membrane</keyword>
<evidence type="ECO:0000256" key="1">
    <source>
        <dbReference type="ARBA" id="ARBA00004651"/>
    </source>
</evidence>
<evidence type="ECO:0000256" key="6">
    <source>
        <dbReference type="SAM" id="Phobius"/>
    </source>
</evidence>
<keyword evidence="3 6" id="KW-0812">Transmembrane</keyword>
<dbReference type="PANTHER" id="PTHR35007:SF2">
    <property type="entry name" value="PILUS ASSEMBLE PROTEIN"/>
    <property type="match status" value="1"/>
</dbReference>
<dbReference type="EMBL" id="JOKG01000002">
    <property type="protein sequence ID" value="KEQ14254.1"/>
    <property type="molecule type" value="Genomic_DNA"/>
</dbReference>
<name>A0A081N731_9GAMM</name>
<evidence type="ECO:0000256" key="4">
    <source>
        <dbReference type="ARBA" id="ARBA00022989"/>
    </source>
</evidence>
<feature type="transmembrane region" description="Helical" evidence="6">
    <location>
        <begin position="278"/>
        <end position="297"/>
    </location>
</feature>